<evidence type="ECO:0000259" key="1">
    <source>
        <dbReference type="Pfam" id="PF13006"/>
    </source>
</evidence>
<comment type="caution">
    <text evidence="2">The sequence shown here is derived from an EMBL/GenBank/DDBJ whole genome shotgun (WGS) entry which is preliminary data.</text>
</comment>
<keyword evidence="3" id="KW-1185">Reference proteome</keyword>
<protein>
    <submittedName>
        <fullName evidence="2">Transposase domain-containing protein</fullName>
    </submittedName>
</protein>
<dbReference type="Proteomes" id="UP001596035">
    <property type="component" value="Unassembled WGS sequence"/>
</dbReference>
<evidence type="ECO:0000313" key="3">
    <source>
        <dbReference type="Proteomes" id="UP001596035"/>
    </source>
</evidence>
<feature type="domain" description="Transposase IS4 N-terminal" evidence="1">
    <location>
        <begin position="17"/>
        <end position="110"/>
    </location>
</feature>
<reference evidence="3" key="1">
    <citation type="journal article" date="2019" name="Int. J. Syst. Evol. Microbiol.">
        <title>The Global Catalogue of Microorganisms (GCM) 10K type strain sequencing project: providing services to taxonomists for standard genome sequencing and annotation.</title>
        <authorList>
            <consortium name="The Broad Institute Genomics Platform"/>
            <consortium name="The Broad Institute Genome Sequencing Center for Infectious Disease"/>
            <person name="Wu L."/>
            <person name="Ma J."/>
        </authorList>
    </citation>
    <scope>NUCLEOTIDE SEQUENCE [LARGE SCALE GENOMIC DNA]</scope>
    <source>
        <strain evidence="3">CGMCC 4.7131</strain>
    </source>
</reference>
<dbReference type="InterPro" id="IPR024473">
    <property type="entry name" value="Transposases_IS4_N"/>
</dbReference>
<sequence length="139" mass="14908">MMAITRSVTVAAGKLAPGHLGELTAVIPFELVDAVLHETRRLQSRLHDLPSRVGICFLLAMCLFPEVGYRLVRDKLTAGPADVPVASPIPKALRDQRHRLGTTPIRALFDVPAGPPARPTTPGVSFGPYRTVSFDGCSA</sequence>
<name>A0ABW0DPQ4_9ACTN</name>
<evidence type="ECO:0000313" key="2">
    <source>
        <dbReference type="EMBL" id="MFC5239634.1"/>
    </source>
</evidence>
<organism evidence="2 3">
    <name type="scientific">Streptomyces atrovirens</name>
    <dbReference type="NCBI Taxonomy" id="285556"/>
    <lineage>
        <taxon>Bacteria</taxon>
        <taxon>Bacillati</taxon>
        <taxon>Actinomycetota</taxon>
        <taxon>Actinomycetes</taxon>
        <taxon>Kitasatosporales</taxon>
        <taxon>Streptomycetaceae</taxon>
        <taxon>Streptomyces</taxon>
    </lineage>
</organism>
<dbReference type="RefSeq" id="WP_344566509.1">
    <property type="nucleotide sequence ID" value="NZ_BAAATG010000050.1"/>
</dbReference>
<accession>A0ABW0DPQ4</accession>
<gene>
    <name evidence="2" type="ORF">ACFPWV_06910</name>
</gene>
<dbReference type="Pfam" id="PF13006">
    <property type="entry name" value="Nterm_IS4"/>
    <property type="match status" value="1"/>
</dbReference>
<proteinExistence type="predicted"/>
<dbReference type="EMBL" id="JBHSKN010000007">
    <property type="protein sequence ID" value="MFC5239634.1"/>
    <property type="molecule type" value="Genomic_DNA"/>
</dbReference>